<proteinExistence type="predicted"/>
<evidence type="ECO:0000313" key="1">
    <source>
        <dbReference type="EMBL" id="KAF7683549.1"/>
    </source>
</evidence>
<dbReference type="InterPro" id="IPR035985">
    <property type="entry name" value="Ubiquitin-activating_enz"/>
</dbReference>
<dbReference type="EMBL" id="SBIQ01000075">
    <property type="protein sequence ID" value="KAF7683549.1"/>
    <property type="molecule type" value="Genomic_DNA"/>
</dbReference>
<reference evidence="1 2" key="1">
    <citation type="submission" date="2019-01" db="EMBL/GenBank/DDBJ databases">
        <title>Genomes sequencing and comparative genomics of infectious freshwater microsporidia, Cucumispora dikerogammari and Thelohania contejeani.</title>
        <authorList>
            <person name="Cormier A."/>
            <person name="Giraud I."/>
            <person name="Wattier R."/>
            <person name="Teixeira M."/>
            <person name="Grandjean F."/>
            <person name="Rigaud T."/>
            <person name="Cordaux R."/>
        </authorList>
    </citation>
    <scope>NUCLEOTIDE SEQUENCE [LARGE SCALE GENOMIC DNA]</scope>
    <source>
        <strain evidence="1">T1</strain>
        <tissue evidence="1">Spores</tissue>
    </source>
</reference>
<accession>A0ABQ7HZF6</accession>
<organism evidence="1 2">
    <name type="scientific">Astathelohania contejeani</name>
    <dbReference type="NCBI Taxonomy" id="164912"/>
    <lineage>
        <taxon>Eukaryota</taxon>
        <taxon>Fungi</taxon>
        <taxon>Fungi incertae sedis</taxon>
        <taxon>Microsporidia</taxon>
        <taxon>Astathelohaniidae</taxon>
        <taxon>Astathelohania</taxon>
    </lineage>
</organism>
<name>A0ABQ7HZF6_9MICR</name>
<sequence>MSFEKITDEQRKYDRQIRLFGIKTQNKIENCKIVVLSTTEELVSGEILKNFALLGVTDIITNRSSYKSFLSIAPNDFITINNNIKHNIIDNINSYMNFESSNIIYIFVDHIGMTSLNSFFICSKCYSYRKTYEHKCKKVTGTPPIMQCLIGAIFVQEIVKYIKGDDYCEQYHLNLE</sequence>
<dbReference type="SUPFAM" id="SSF69572">
    <property type="entry name" value="Activating enzymes of the ubiquitin-like proteins"/>
    <property type="match status" value="1"/>
</dbReference>
<protein>
    <submittedName>
        <fullName evidence="1">SUMO-activating enzyme subunit aos-1</fullName>
    </submittedName>
</protein>
<gene>
    <name evidence="1" type="primary">aos-1</name>
    <name evidence="1" type="ORF">TCON_1246</name>
</gene>
<evidence type="ECO:0000313" key="2">
    <source>
        <dbReference type="Proteomes" id="UP001516464"/>
    </source>
</evidence>
<comment type="caution">
    <text evidence="1">The sequence shown here is derived from an EMBL/GenBank/DDBJ whole genome shotgun (WGS) entry which is preliminary data.</text>
</comment>
<dbReference type="Gene3D" id="3.40.50.720">
    <property type="entry name" value="NAD(P)-binding Rossmann-like Domain"/>
    <property type="match status" value="1"/>
</dbReference>
<dbReference type="Proteomes" id="UP001516464">
    <property type="component" value="Unassembled WGS sequence"/>
</dbReference>
<keyword evidence="2" id="KW-1185">Reference proteome</keyword>